<dbReference type="RefSeq" id="WP_380826608.1">
    <property type="nucleotide sequence ID" value="NZ_JBHTCG010000007.1"/>
</dbReference>
<keyword evidence="3" id="KW-1185">Reference proteome</keyword>
<evidence type="ECO:0008006" key="4">
    <source>
        <dbReference type="Google" id="ProtNLM"/>
    </source>
</evidence>
<dbReference type="EMBL" id="JBHTCG010000007">
    <property type="protein sequence ID" value="MFC7383177.1"/>
    <property type="molecule type" value="Genomic_DNA"/>
</dbReference>
<reference evidence="3" key="1">
    <citation type="journal article" date="2019" name="Int. J. Syst. Evol. Microbiol.">
        <title>The Global Catalogue of Microorganisms (GCM) 10K type strain sequencing project: providing services to taxonomists for standard genome sequencing and annotation.</title>
        <authorList>
            <consortium name="The Broad Institute Genomics Platform"/>
            <consortium name="The Broad Institute Genome Sequencing Center for Infectious Disease"/>
            <person name="Wu L."/>
            <person name="Ma J."/>
        </authorList>
    </citation>
    <scope>NUCLEOTIDE SEQUENCE [LARGE SCALE GENOMIC DNA]</scope>
    <source>
        <strain evidence="3">CECT 7649</strain>
    </source>
</reference>
<evidence type="ECO:0000256" key="1">
    <source>
        <dbReference type="SAM" id="SignalP"/>
    </source>
</evidence>
<evidence type="ECO:0000313" key="2">
    <source>
        <dbReference type="EMBL" id="MFC7383177.1"/>
    </source>
</evidence>
<gene>
    <name evidence="2" type="ORF">ACFQSB_13230</name>
</gene>
<sequence length="272" mass="28960">MGRPLVATVVTALVAAVVPLPAAPASAAVVLSAAGASAAYPVKNAPALTANKLYKSGALPVFECRKGALSTAGAKAAAKTLQALWGCMNTAWEGYFRKAGLPFTPAKLVVLTKGARFCGDAWGKDQAGSYCDDTSTGAVLADKDYLRTREIFHFQLVAGVYAYHLQRLTGIGKAFEAIPYSSKAELNEQFRRYSLQSKCLAGIFLGATWKTAAREAESWRALLELMKDNGDEGKKPGRQGRGASIARWLDRGHASRDPRSCDTWTAASKLVA</sequence>
<feature type="chain" id="PRO_5046164775" description="Metalloprotease" evidence="1">
    <location>
        <begin position="28"/>
        <end position="272"/>
    </location>
</feature>
<organism evidence="2 3">
    <name type="scientific">Sphaerisporangium rhizosphaerae</name>
    <dbReference type="NCBI Taxonomy" id="2269375"/>
    <lineage>
        <taxon>Bacteria</taxon>
        <taxon>Bacillati</taxon>
        <taxon>Actinomycetota</taxon>
        <taxon>Actinomycetes</taxon>
        <taxon>Streptosporangiales</taxon>
        <taxon>Streptosporangiaceae</taxon>
        <taxon>Sphaerisporangium</taxon>
    </lineage>
</organism>
<accession>A0ABW2P0K0</accession>
<proteinExistence type="predicted"/>
<feature type="signal peptide" evidence="1">
    <location>
        <begin position="1"/>
        <end position="27"/>
    </location>
</feature>
<name>A0ABW2P0K0_9ACTN</name>
<protein>
    <recommendedName>
        <fullName evidence="4">Metalloprotease</fullName>
    </recommendedName>
</protein>
<comment type="caution">
    <text evidence="2">The sequence shown here is derived from an EMBL/GenBank/DDBJ whole genome shotgun (WGS) entry which is preliminary data.</text>
</comment>
<keyword evidence="1" id="KW-0732">Signal</keyword>
<dbReference type="Proteomes" id="UP001596496">
    <property type="component" value="Unassembled WGS sequence"/>
</dbReference>
<evidence type="ECO:0000313" key="3">
    <source>
        <dbReference type="Proteomes" id="UP001596496"/>
    </source>
</evidence>